<gene>
    <name evidence="3" type="ORF">QBC47DRAFT_412108</name>
</gene>
<dbReference type="Gene3D" id="2.20.70.10">
    <property type="match status" value="1"/>
</dbReference>
<organism evidence="3 4">
    <name type="scientific">Echria macrotheca</name>
    <dbReference type="NCBI Taxonomy" id="438768"/>
    <lineage>
        <taxon>Eukaryota</taxon>
        <taxon>Fungi</taxon>
        <taxon>Dikarya</taxon>
        <taxon>Ascomycota</taxon>
        <taxon>Pezizomycotina</taxon>
        <taxon>Sordariomycetes</taxon>
        <taxon>Sordariomycetidae</taxon>
        <taxon>Sordariales</taxon>
        <taxon>Schizotheciaceae</taxon>
        <taxon>Echria</taxon>
    </lineage>
</organism>
<feature type="compositionally biased region" description="Basic residues" evidence="1">
    <location>
        <begin position="135"/>
        <end position="146"/>
    </location>
</feature>
<evidence type="ECO:0000313" key="4">
    <source>
        <dbReference type="Proteomes" id="UP001239445"/>
    </source>
</evidence>
<keyword evidence="2" id="KW-0812">Transmembrane</keyword>
<feature type="region of interest" description="Disordered" evidence="1">
    <location>
        <begin position="1"/>
        <end position="43"/>
    </location>
</feature>
<keyword evidence="4" id="KW-1185">Reference proteome</keyword>
<feature type="transmembrane region" description="Helical" evidence="2">
    <location>
        <begin position="281"/>
        <end position="305"/>
    </location>
</feature>
<sequence>MTTPDDPPPSYEQATGGHESDSAASAPRRRSSIPLRARRSMEDELRALPPGWIRQFDSRTQHQFFVDTRANPPRSIWHHPYDDDVYLASLSPSERQNLHPPDRRRIHPNDHRPDLAAELSTDEDGSSHSDGHGGPRQRQRLGRRLKDKITGSTHEQRVAERERRDAEEREMYEQHLAFRRKMRDAITTGRPQLLGRDTRGNNVYLEPLGRGYPGVDNIHRLSPYFSEVEYRPDRRPGPPGRYIRPGQDMYSGGYGGGGYGIGGGGWNRPAMAYGRPMGTGYGMGGGFLLAPILGGVALGSVAGMMF</sequence>
<dbReference type="AlphaFoldDB" id="A0AAJ0BEX8"/>
<feature type="compositionally biased region" description="Pro residues" evidence="1">
    <location>
        <begin position="1"/>
        <end position="10"/>
    </location>
</feature>
<evidence type="ECO:0000256" key="1">
    <source>
        <dbReference type="SAM" id="MobiDB-lite"/>
    </source>
</evidence>
<accession>A0AAJ0BEX8</accession>
<evidence type="ECO:0000256" key="2">
    <source>
        <dbReference type="SAM" id="Phobius"/>
    </source>
</evidence>
<feature type="compositionally biased region" description="Basic and acidic residues" evidence="1">
    <location>
        <begin position="96"/>
        <end position="115"/>
    </location>
</feature>
<proteinExistence type="predicted"/>
<protein>
    <recommendedName>
        <fullName evidence="5">WW domain-containing protein</fullName>
    </recommendedName>
</protein>
<keyword evidence="2" id="KW-1133">Transmembrane helix</keyword>
<dbReference type="Proteomes" id="UP001239445">
    <property type="component" value="Unassembled WGS sequence"/>
</dbReference>
<dbReference type="EMBL" id="MU839831">
    <property type="protein sequence ID" value="KAK1756737.1"/>
    <property type="molecule type" value="Genomic_DNA"/>
</dbReference>
<name>A0AAJ0BEX8_9PEZI</name>
<reference evidence="3" key="1">
    <citation type="submission" date="2023-06" db="EMBL/GenBank/DDBJ databases">
        <title>Genome-scale phylogeny and comparative genomics of the fungal order Sordariales.</title>
        <authorList>
            <consortium name="Lawrence Berkeley National Laboratory"/>
            <person name="Hensen N."/>
            <person name="Bonometti L."/>
            <person name="Westerberg I."/>
            <person name="Brannstrom I.O."/>
            <person name="Guillou S."/>
            <person name="Cros-Aarteil S."/>
            <person name="Calhoun S."/>
            <person name="Haridas S."/>
            <person name="Kuo A."/>
            <person name="Mondo S."/>
            <person name="Pangilinan J."/>
            <person name="Riley R."/>
            <person name="Labutti K."/>
            <person name="Andreopoulos B."/>
            <person name="Lipzen A."/>
            <person name="Chen C."/>
            <person name="Yanf M."/>
            <person name="Daum C."/>
            <person name="Ng V."/>
            <person name="Clum A."/>
            <person name="Steindorff A."/>
            <person name="Ohm R."/>
            <person name="Martin F."/>
            <person name="Silar P."/>
            <person name="Natvig D."/>
            <person name="Lalanne C."/>
            <person name="Gautier V."/>
            <person name="Ament-Velasquez S.L."/>
            <person name="Kruys A."/>
            <person name="Hutchinson M.I."/>
            <person name="Powell A.J."/>
            <person name="Barry K."/>
            <person name="Miller A.N."/>
            <person name="Grigoriev I.V."/>
            <person name="Debuchy R."/>
            <person name="Gladieux P."/>
            <person name="Thoren M.H."/>
            <person name="Johannesson H."/>
        </authorList>
    </citation>
    <scope>NUCLEOTIDE SEQUENCE</scope>
    <source>
        <strain evidence="3">PSN4</strain>
    </source>
</reference>
<comment type="caution">
    <text evidence="3">The sequence shown here is derived from an EMBL/GenBank/DDBJ whole genome shotgun (WGS) entry which is preliminary data.</text>
</comment>
<feature type="compositionally biased region" description="Basic and acidic residues" evidence="1">
    <location>
        <begin position="154"/>
        <end position="168"/>
    </location>
</feature>
<keyword evidence="2" id="KW-0472">Membrane</keyword>
<evidence type="ECO:0008006" key="5">
    <source>
        <dbReference type="Google" id="ProtNLM"/>
    </source>
</evidence>
<evidence type="ECO:0000313" key="3">
    <source>
        <dbReference type="EMBL" id="KAK1756737.1"/>
    </source>
</evidence>
<feature type="region of interest" description="Disordered" evidence="1">
    <location>
        <begin position="93"/>
        <end position="168"/>
    </location>
</feature>